<sequence length="707" mass="80468">MGLHPLEFSECYLDSPSFRDKIKSHEAELDKTNRFIKELYKDGKNLITATKQLGMAQKKFAQCLGEFQFEYIGDAKTDDEKCIDESLQEFSIFLKNLEEQRELMTRNITETLMKPLEKFRKDHLGTVRAERKKYEKETEKYYSSLEKLLNMSAKKKEPQLQEADGQVETMRQHFQEESLDYVCKLQEIQERKKFECVEPMLAFFQTVFTFYHQGFELAKDFDHYKRALQINIQNTRNRFEGARSEVYELMKRIRETPQEYRQTSPISCEGYLYVQEKRPPPFGSSWVKRYCTFVKEQKILHMVTFDHRSGGKIGETESVTLKSCLRKTTDMLDRRFCLDLDITDRPGLVLTVQALSEDDHKFWMQAMGGKEPVGHYLGRTYSKERGIDAQLDELGLSFVKSSISAIETRGINDQGLYRVVGVSSKVQKLLSLMIDEKSCEVDLSTSEDWDVKTITSTLKLYLRLMRVCFSVHCLVHKLPERNREVLGLLMKHLANVAAHSKQNLMTVANLGVVFGPTLMRPQEETMAAIMDLKFQNIVVEILIEQQEKIFADAPESCPVSPAAPAFSAPTRQSKKLGRQNRPLAVYNPQALDIQNVPVVGNSSSLATDETSMGSNESVSSQSSSASASETQTERSDHAPVKSGISSGSNSSVTSRKAKAVYPCEAEHDSELSFQVGAIFNSGKEPGWLEGELEGKRGLIPENYVELL</sequence>
<dbReference type="GO" id="GO:0007165">
    <property type="term" value="P:signal transduction"/>
    <property type="evidence" value="ECO:0007669"/>
    <property type="project" value="InterPro"/>
</dbReference>
<dbReference type="FunFam" id="1.20.1270.60:FF:000001">
    <property type="entry name" value="Rho GTPase-activating protein 26"/>
    <property type="match status" value="1"/>
</dbReference>
<dbReference type="SUPFAM" id="SSF50729">
    <property type="entry name" value="PH domain-like"/>
    <property type="match status" value="1"/>
</dbReference>
<dbReference type="PANTHER" id="PTHR12552">
    <property type="entry name" value="OLIGOPHRENIN 1"/>
    <property type="match status" value="1"/>
</dbReference>
<dbReference type="Gene3D" id="1.10.555.10">
    <property type="entry name" value="Rho GTPase activation protein"/>
    <property type="match status" value="2"/>
</dbReference>
<evidence type="ECO:0000256" key="4">
    <source>
        <dbReference type="SAM" id="MobiDB-lite"/>
    </source>
</evidence>
<dbReference type="InterPro" id="IPR001849">
    <property type="entry name" value="PH_domain"/>
</dbReference>
<name>A0A8D3BQ71_SCOMX</name>
<dbReference type="Pfam" id="PF14604">
    <property type="entry name" value="SH3_9"/>
    <property type="match status" value="1"/>
</dbReference>
<dbReference type="SUPFAM" id="SSF103657">
    <property type="entry name" value="BAR/IMD domain-like"/>
    <property type="match status" value="1"/>
</dbReference>
<dbReference type="GO" id="GO:0005737">
    <property type="term" value="C:cytoplasm"/>
    <property type="evidence" value="ECO:0007669"/>
    <property type="project" value="InterPro"/>
</dbReference>
<evidence type="ECO:0000256" key="1">
    <source>
        <dbReference type="ARBA" id="ARBA00022443"/>
    </source>
</evidence>
<feature type="compositionally biased region" description="Polar residues" evidence="4">
    <location>
        <begin position="602"/>
        <end position="613"/>
    </location>
</feature>
<keyword evidence="2" id="KW-0343">GTPase activation</keyword>
<protein>
    <submittedName>
        <fullName evidence="8">Rho GTPase activating protein 10</fullName>
    </submittedName>
</protein>
<evidence type="ECO:0000259" key="7">
    <source>
        <dbReference type="PROSITE" id="PS50238"/>
    </source>
</evidence>
<dbReference type="InterPro" id="IPR011993">
    <property type="entry name" value="PH-like_dom_sf"/>
</dbReference>
<dbReference type="SUPFAM" id="SSF50044">
    <property type="entry name" value="SH3-domain"/>
    <property type="match status" value="1"/>
</dbReference>
<evidence type="ECO:0000259" key="6">
    <source>
        <dbReference type="PROSITE" id="PS50003"/>
    </source>
</evidence>
<evidence type="ECO:0000256" key="3">
    <source>
        <dbReference type="PROSITE-ProRule" id="PRU00192"/>
    </source>
</evidence>
<dbReference type="Ensembl" id="ENSSMAT00000039427.1">
    <property type="protein sequence ID" value="ENSSMAP00000037179.1"/>
    <property type="gene ID" value="ENSSMAG00000004366.2"/>
</dbReference>
<dbReference type="FunFam" id="2.30.29.30:FF:000157">
    <property type="entry name" value="Putative rho GTPase-activating protein 10"/>
    <property type="match status" value="1"/>
</dbReference>
<dbReference type="SMART" id="SM00324">
    <property type="entry name" value="RhoGAP"/>
    <property type="match status" value="1"/>
</dbReference>
<dbReference type="GeneTree" id="ENSGT00940000159559"/>
<dbReference type="InterPro" id="IPR036028">
    <property type="entry name" value="SH3-like_dom_sf"/>
</dbReference>
<feature type="compositionally biased region" description="Low complexity" evidence="4">
    <location>
        <begin position="642"/>
        <end position="653"/>
    </location>
</feature>
<dbReference type="Gene3D" id="1.20.1270.60">
    <property type="entry name" value="Arfaptin homology (AH) domain/BAR domain"/>
    <property type="match status" value="1"/>
</dbReference>
<dbReference type="InterPro" id="IPR001452">
    <property type="entry name" value="SH3_domain"/>
</dbReference>
<dbReference type="PROSITE" id="PS50238">
    <property type="entry name" value="RHOGAP"/>
    <property type="match status" value="1"/>
</dbReference>
<feature type="region of interest" description="Disordered" evidence="4">
    <location>
        <begin position="602"/>
        <end position="653"/>
    </location>
</feature>
<dbReference type="SUPFAM" id="SSF48350">
    <property type="entry name" value="GTPase activation domain, GAP"/>
    <property type="match status" value="1"/>
</dbReference>
<accession>A0A8D3BQ71</accession>
<feature type="domain" description="Rho-GAP" evidence="7">
    <location>
        <begin position="389"/>
        <end position="550"/>
    </location>
</feature>
<evidence type="ECO:0000256" key="2">
    <source>
        <dbReference type="ARBA" id="ARBA00022468"/>
    </source>
</evidence>
<dbReference type="InterPro" id="IPR000198">
    <property type="entry name" value="RhoGAP_dom"/>
</dbReference>
<dbReference type="PROSITE" id="PS50003">
    <property type="entry name" value="PH_DOMAIN"/>
    <property type="match status" value="1"/>
</dbReference>
<dbReference type="Pfam" id="PF00169">
    <property type="entry name" value="PH"/>
    <property type="match status" value="1"/>
</dbReference>
<proteinExistence type="predicted"/>
<dbReference type="GO" id="GO:0005096">
    <property type="term" value="F:GTPase activator activity"/>
    <property type="evidence" value="ECO:0007669"/>
    <property type="project" value="UniProtKB-KW"/>
</dbReference>
<evidence type="ECO:0000313" key="8">
    <source>
        <dbReference type="Ensembl" id="ENSSMAP00000037179.1"/>
    </source>
</evidence>
<dbReference type="InterPro" id="IPR027267">
    <property type="entry name" value="AH/BAR_dom_sf"/>
</dbReference>
<feature type="domain" description="PH" evidence="6">
    <location>
        <begin position="265"/>
        <end position="372"/>
    </location>
</feature>
<dbReference type="Proteomes" id="UP000694558">
    <property type="component" value="Chromosome 8"/>
</dbReference>
<reference evidence="8" key="2">
    <citation type="submission" date="2025-08" db="UniProtKB">
        <authorList>
            <consortium name="Ensembl"/>
        </authorList>
    </citation>
    <scope>IDENTIFICATION</scope>
</reference>
<dbReference type="InterPro" id="IPR004148">
    <property type="entry name" value="BAR_dom"/>
</dbReference>
<dbReference type="PANTHER" id="PTHR12552:SF5">
    <property type="entry name" value="RHO GTPASE-ACTIVATING PROTEIN 10"/>
    <property type="match status" value="1"/>
</dbReference>
<evidence type="ECO:0000313" key="9">
    <source>
        <dbReference type="Proteomes" id="UP000694558"/>
    </source>
</evidence>
<dbReference type="Pfam" id="PF00620">
    <property type="entry name" value="RhoGAP"/>
    <property type="match status" value="2"/>
</dbReference>
<dbReference type="Gene3D" id="2.30.29.30">
    <property type="entry name" value="Pleckstrin-homology domain (PH domain)/Phosphotyrosine-binding domain (PTB)"/>
    <property type="match status" value="1"/>
</dbReference>
<dbReference type="CDD" id="cd01249">
    <property type="entry name" value="BAR-PH_GRAF_family"/>
    <property type="match status" value="1"/>
</dbReference>
<keyword evidence="1 3" id="KW-0728">SH3 domain</keyword>
<feature type="compositionally biased region" description="Low complexity" evidence="4">
    <location>
        <begin position="614"/>
        <end position="630"/>
    </location>
</feature>
<dbReference type="InterPro" id="IPR008936">
    <property type="entry name" value="Rho_GTPase_activation_prot"/>
</dbReference>
<gene>
    <name evidence="8" type="primary">ARHGAP10</name>
</gene>
<evidence type="ECO:0000259" key="5">
    <source>
        <dbReference type="PROSITE" id="PS50002"/>
    </source>
</evidence>
<dbReference type="Pfam" id="PF16746">
    <property type="entry name" value="BAR_3"/>
    <property type="match status" value="1"/>
</dbReference>
<dbReference type="Gene3D" id="2.30.30.40">
    <property type="entry name" value="SH3 Domains"/>
    <property type="match status" value="1"/>
</dbReference>
<dbReference type="AlphaFoldDB" id="A0A8D3BQ71"/>
<feature type="domain" description="SH3" evidence="5">
    <location>
        <begin position="652"/>
        <end position="707"/>
    </location>
</feature>
<dbReference type="PROSITE" id="PS50002">
    <property type="entry name" value="SH3"/>
    <property type="match status" value="1"/>
</dbReference>
<reference evidence="8" key="1">
    <citation type="submission" date="2023-05" db="EMBL/GenBank/DDBJ databases">
        <title>High-quality long-read genome of Scophthalmus maximus.</title>
        <authorList>
            <person name="Lien S."/>
            <person name="Martinez P."/>
        </authorList>
    </citation>
    <scope>NUCLEOTIDE SEQUENCE [LARGE SCALE GENOMIC DNA]</scope>
</reference>
<organism evidence="8 9">
    <name type="scientific">Scophthalmus maximus</name>
    <name type="common">Turbot</name>
    <name type="synonym">Psetta maxima</name>
    <dbReference type="NCBI Taxonomy" id="52904"/>
    <lineage>
        <taxon>Eukaryota</taxon>
        <taxon>Metazoa</taxon>
        <taxon>Chordata</taxon>
        <taxon>Craniata</taxon>
        <taxon>Vertebrata</taxon>
        <taxon>Euteleostomi</taxon>
        <taxon>Actinopterygii</taxon>
        <taxon>Neopterygii</taxon>
        <taxon>Teleostei</taxon>
        <taxon>Neoteleostei</taxon>
        <taxon>Acanthomorphata</taxon>
        <taxon>Carangaria</taxon>
        <taxon>Pleuronectiformes</taxon>
        <taxon>Pleuronectoidei</taxon>
        <taxon>Scophthalmidae</taxon>
        <taxon>Scophthalmus</taxon>
    </lineage>
</organism>
<dbReference type="InterPro" id="IPR047225">
    <property type="entry name" value="PH_GRAF"/>
</dbReference>
<dbReference type="InterPro" id="IPR047234">
    <property type="entry name" value="GRAF_fam"/>
</dbReference>
<dbReference type="SMART" id="SM00326">
    <property type="entry name" value="SH3"/>
    <property type="match status" value="1"/>
</dbReference>